<dbReference type="HAMAP" id="MF_00972">
    <property type="entry name" value="tRNA_aden_deaminase"/>
    <property type="match status" value="1"/>
</dbReference>
<dbReference type="RefSeq" id="WP_084230766.1">
    <property type="nucleotide sequence ID" value="NZ_FWWR01000009.1"/>
</dbReference>
<dbReference type="Proteomes" id="UP000192368">
    <property type="component" value="Unassembled WGS sequence"/>
</dbReference>
<proteinExistence type="inferred from homology"/>
<feature type="binding site" evidence="7">
    <location>
        <position position="49"/>
    </location>
    <ligand>
        <name>Zn(2+)</name>
        <dbReference type="ChEBI" id="CHEBI:29105"/>
        <note>catalytic</note>
    </ligand>
</feature>
<keyword evidence="5 7" id="KW-0862">Zinc</keyword>
<comment type="function">
    <text evidence="7">Catalyzes the deamination of adenosine to inosine at the wobble position 34 of tRNA(Arg2).</text>
</comment>
<evidence type="ECO:0000256" key="6">
    <source>
        <dbReference type="ARBA" id="ARBA00048045"/>
    </source>
</evidence>
<gene>
    <name evidence="7" type="primary">tadA</name>
    <name evidence="9" type="ORF">SAMN00017477_1196</name>
</gene>
<dbReference type="Gene3D" id="3.40.140.10">
    <property type="entry name" value="Cytidine Deaminase, domain 2"/>
    <property type="match status" value="1"/>
</dbReference>
<dbReference type="AlphaFoldDB" id="A0A1W1V2M6"/>
<dbReference type="InterPro" id="IPR028883">
    <property type="entry name" value="tRNA_aden_deaminase"/>
</dbReference>
<protein>
    <recommendedName>
        <fullName evidence="7">tRNA-specific adenosine deaminase</fullName>
        <ecNumber evidence="7">3.5.4.33</ecNumber>
    </recommendedName>
</protein>
<dbReference type="PROSITE" id="PS00903">
    <property type="entry name" value="CYT_DCMP_DEAMINASES_1"/>
    <property type="match status" value="1"/>
</dbReference>
<dbReference type="SUPFAM" id="SSF53927">
    <property type="entry name" value="Cytidine deaminase-like"/>
    <property type="match status" value="1"/>
</dbReference>
<dbReference type="STRING" id="573058.SAMN00017477_1196"/>
<evidence type="ECO:0000256" key="4">
    <source>
        <dbReference type="ARBA" id="ARBA00022801"/>
    </source>
</evidence>
<name>A0A1W1V2M6_PEPAS</name>
<evidence type="ECO:0000256" key="5">
    <source>
        <dbReference type="ARBA" id="ARBA00022833"/>
    </source>
</evidence>
<feature type="binding site" evidence="7">
    <location>
        <position position="82"/>
    </location>
    <ligand>
        <name>Zn(2+)</name>
        <dbReference type="ChEBI" id="CHEBI:29105"/>
        <note>catalytic</note>
    </ligand>
</feature>
<dbReference type="PROSITE" id="PS51747">
    <property type="entry name" value="CYT_DCMP_DEAMINASES_2"/>
    <property type="match status" value="1"/>
</dbReference>
<reference evidence="10" key="1">
    <citation type="submission" date="2017-04" db="EMBL/GenBank/DDBJ databases">
        <authorList>
            <person name="Varghese N."/>
            <person name="Submissions S."/>
        </authorList>
    </citation>
    <scope>NUCLEOTIDE SEQUENCE [LARGE SCALE GENOMIC DNA]</scope>
    <source>
        <strain evidence="10">DSM 20463</strain>
    </source>
</reference>
<organism evidence="9 10">
    <name type="scientific">Peptoniphilus asaccharolyticus DSM 20463</name>
    <dbReference type="NCBI Taxonomy" id="573058"/>
    <lineage>
        <taxon>Bacteria</taxon>
        <taxon>Bacillati</taxon>
        <taxon>Bacillota</taxon>
        <taxon>Tissierellia</taxon>
        <taxon>Tissierellales</taxon>
        <taxon>Peptoniphilaceae</taxon>
        <taxon>Peptoniphilus</taxon>
    </lineage>
</organism>
<feature type="domain" description="CMP/dCMP-type deaminase" evidence="8">
    <location>
        <begin position="1"/>
        <end position="117"/>
    </location>
</feature>
<feature type="active site" description="Proton donor" evidence="7">
    <location>
        <position position="51"/>
    </location>
</feature>
<comment type="subunit">
    <text evidence="7">Homodimer.</text>
</comment>
<keyword evidence="4 7" id="KW-0378">Hydrolase</keyword>
<dbReference type="Pfam" id="PF00383">
    <property type="entry name" value="dCMP_cyt_deam_1"/>
    <property type="match status" value="1"/>
</dbReference>
<evidence type="ECO:0000313" key="10">
    <source>
        <dbReference type="Proteomes" id="UP000192368"/>
    </source>
</evidence>
<evidence type="ECO:0000259" key="8">
    <source>
        <dbReference type="PROSITE" id="PS51747"/>
    </source>
</evidence>
<evidence type="ECO:0000256" key="1">
    <source>
        <dbReference type="ARBA" id="ARBA00010669"/>
    </source>
</evidence>
<accession>A0A1W1V2M6</accession>
<evidence type="ECO:0000313" key="9">
    <source>
        <dbReference type="EMBL" id="SMB87583.1"/>
    </source>
</evidence>
<dbReference type="InterPro" id="IPR016192">
    <property type="entry name" value="APOBEC/CMP_deaminase_Zn-bd"/>
</dbReference>
<dbReference type="InterPro" id="IPR016193">
    <property type="entry name" value="Cytidine_deaminase-like"/>
</dbReference>
<comment type="similarity">
    <text evidence="1">Belongs to the cytidine and deoxycytidylate deaminase family. ADAT2 subfamily.</text>
</comment>
<dbReference type="PANTHER" id="PTHR11079:SF179">
    <property type="entry name" value="TRNA(ADENINE(34)) DEAMINASE, CHLOROPLASTIC"/>
    <property type="match status" value="1"/>
</dbReference>
<dbReference type="EC" id="3.5.4.33" evidence="7"/>
<feature type="binding site" evidence="7">
    <location>
        <position position="79"/>
    </location>
    <ligand>
        <name>Zn(2+)</name>
        <dbReference type="ChEBI" id="CHEBI:29105"/>
        <note>catalytic</note>
    </ligand>
</feature>
<dbReference type="EMBL" id="FWWR01000009">
    <property type="protein sequence ID" value="SMB87583.1"/>
    <property type="molecule type" value="Genomic_DNA"/>
</dbReference>
<keyword evidence="2 7" id="KW-0819">tRNA processing</keyword>
<dbReference type="CDD" id="cd01285">
    <property type="entry name" value="nucleoside_deaminase"/>
    <property type="match status" value="1"/>
</dbReference>
<dbReference type="GO" id="GO:0002100">
    <property type="term" value="P:tRNA wobble adenosine to inosine editing"/>
    <property type="evidence" value="ECO:0007669"/>
    <property type="project" value="UniProtKB-UniRule"/>
</dbReference>
<dbReference type="OrthoDB" id="9802676at2"/>
<dbReference type="InterPro" id="IPR002125">
    <property type="entry name" value="CMP_dCMP_dom"/>
</dbReference>
<sequence>MNFLKEALNLAAKSIEFGDVPIGAVVIKDNQIVGRGYNQKEKTLDASAHAEMLALKNAAKTLGTYHLEDCIMYSTLEPCCMCAGAIINFRIKKLYIGTRNQRFGCCGSNINLLTGLNHTTEVEFLDDPMCSEIISDFFKTIRKENNK</sequence>
<comment type="cofactor">
    <cofactor evidence="7">
        <name>Zn(2+)</name>
        <dbReference type="ChEBI" id="CHEBI:29105"/>
    </cofactor>
    <text evidence="7">Binds 1 zinc ion per subunit.</text>
</comment>
<dbReference type="GO" id="GO:0008270">
    <property type="term" value="F:zinc ion binding"/>
    <property type="evidence" value="ECO:0007669"/>
    <property type="project" value="UniProtKB-UniRule"/>
</dbReference>
<dbReference type="PANTHER" id="PTHR11079">
    <property type="entry name" value="CYTOSINE DEAMINASE FAMILY MEMBER"/>
    <property type="match status" value="1"/>
</dbReference>
<evidence type="ECO:0000256" key="3">
    <source>
        <dbReference type="ARBA" id="ARBA00022723"/>
    </source>
</evidence>
<comment type="catalytic activity">
    <reaction evidence="6 7">
        <text>adenosine(34) in tRNA + H2O + H(+) = inosine(34) in tRNA + NH4(+)</text>
        <dbReference type="Rhea" id="RHEA:43168"/>
        <dbReference type="Rhea" id="RHEA-COMP:10373"/>
        <dbReference type="Rhea" id="RHEA-COMP:10374"/>
        <dbReference type="ChEBI" id="CHEBI:15377"/>
        <dbReference type="ChEBI" id="CHEBI:15378"/>
        <dbReference type="ChEBI" id="CHEBI:28938"/>
        <dbReference type="ChEBI" id="CHEBI:74411"/>
        <dbReference type="ChEBI" id="CHEBI:82852"/>
        <dbReference type="EC" id="3.5.4.33"/>
    </reaction>
</comment>
<dbReference type="GO" id="GO:0052717">
    <property type="term" value="F:tRNA-specific adenosine-34 deaminase activity"/>
    <property type="evidence" value="ECO:0007669"/>
    <property type="project" value="UniProtKB-UniRule"/>
</dbReference>
<keyword evidence="3 7" id="KW-0479">Metal-binding</keyword>
<evidence type="ECO:0000256" key="2">
    <source>
        <dbReference type="ARBA" id="ARBA00022694"/>
    </source>
</evidence>
<evidence type="ECO:0000256" key="7">
    <source>
        <dbReference type="HAMAP-Rule" id="MF_00972"/>
    </source>
</evidence>
<keyword evidence="10" id="KW-1185">Reference proteome</keyword>